<dbReference type="InterPro" id="IPR048634">
    <property type="entry name" value="SecD_SecF_C"/>
</dbReference>
<dbReference type="PRINTS" id="PR00702">
    <property type="entry name" value="ACRIFLAVINRP"/>
</dbReference>
<organism evidence="13 14">
    <name type="scientific">Candidatus Liptonbacteria bacterium RIFOXYB1_FULL_36_10</name>
    <dbReference type="NCBI Taxonomy" id="1798654"/>
    <lineage>
        <taxon>Bacteria</taxon>
        <taxon>Candidatus Liptoniibacteriota</taxon>
    </lineage>
</organism>
<dbReference type="InterPro" id="IPR022813">
    <property type="entry name" value="SecD/SecF_arch_bac"/>
</dbReference>
<dbReference type="HAMAP" id="MF_01463_B">
    <property type="entry name" value="SecD_B"/>
    <property type="match status" value="1"/>
</dbReference>
<feature type="transmembrane region" description="Helical" evidence="9">
    <location>
        <begin position="7"/>
        <end position="27"/>
    </location>
</feature>
<keyword evidence="7 9" id="KW-0811">Translocation</keyword>
<dbReference type="NCBIfam" id="TIGR00916">
    <property type="entry name" value="2A0604s01"/>
    <property type="match status" value="1"/>
</dbReference>
<dbReference type="InterPro" id="IPR005791">
    <property type="entry name" value="SecD"/>
</dbReference>
<evidence type="ECO:0000256" key="3">
    <source>
        <dbReference type="ARBA" id="ARBA00022475"/>
    </source>
</evidence>
<feature type="transmembrane region" description="Helical" evidence="9">
    <location>
        <begin position="362"/>
        <end position="378"/>
    </location>
</feature>
<evidence type="ECO:0000256" key="8">
    <source>
        <dbReference type="ARBA" id="ARBA00023136"/>
    </source>
</evidence>
<evidence type="ECO:0000259" key="10">
    <source>
        <dbReference type="Pfam" id="PF02355"/>
    </source>
</evidence>
<sequence>MGKQKNFLILVLVIVVSITALFFVYPVSPVANFATNFRPWKLGLDLVGGSYLIYEADMSQVAEADRESVMAGLRDVIEKRVNYLGVSEPHVFSAKEGESYRLVAELAGVKDVNQAIMIIGLTPTLDFREVTGDGTKAEDYKMTSLTGRYIKSASLNFDQTTSEPLVALEFNSEGAKIFEEITGRNVGKSLAVFLDGVPIEVATVQEKISGGKAQITGRFTMDVAKTLVERFNAGALPAPITLINQQTISPTLGADSLNKAILAGLAGTLSIMVFMVLYYGYFGIFSSLALLIYILLSAAFFKIVPVTMTLAGVAGYVLSIGMAIDASILIFERTKEELKKGLTRKAAIEEGFKRAWTSIRDSNVSTIITAVILYYFTSSFVKGFALTLLIGVLISMFSAITVTRTMLMVFVKNKNNLTACLPVDRGKS</sequence>
<dbReference type="AlphaFoldDB" id="A0A1G2CMC4"/>
<proteinExistence type="inferred from homology"/>
<dbReference type="SUPFAM" id="SSF82866">
    <property type="entry name" value="Multidrug efflux transporter AcrB transmembrane domain"/>
    <property type="match status" value="1"/>
</dbReference>
<dbReference type="PANTHER" id="PTHR30081">
    <property type="entry name" value="PROTEIN-EXPORT MEMBRANE PROTEIN SEC"/>
    <property type="match status" value="1"/>
</dbReference>
<comment type="similarity">
    <text evidence="9">Belongs to the SecD/SecF family. SecD subfamily.</text>
</comment>
<dbReference type="InterPro" id="IPR054384">
    <property type="entry name" value="SecDF_P1_head"/>
</dbReference>
<dbReference type="InterPro" id="IPR048631">
    <property type="entry name" value="SecD_1st"/>
</dbReference>
<reference evidence="13 14" key="1">
    <citation type="journal article" date="2016" name="Nat. Commun.">
        <title>Thousands of microbial genomes shed light on interconnected biogeochemical processes in an aquifer system.</title>
        <authorList>
            <person name="Anantharaman K."/>
            <person name="Brown C.T."/>
            <person name="Hug L.A."/>
            <person name="Sharon I."/>
            <person name="Castelle C.J."/>
            <person name="Probst A.J."/>
            <person name="Thomas B.C."/>
            <person name="Singh A."/>
            <person name="Wilkins M.J."/>
            <person name="Karaoz U."/>
            <person name="Brodie E.L."/>
            <person name="Williams K.H."/>
            <person name="Hubbard S.S."/>
            <person name="Banfield J.F."/>
        </authorList>
    </citation>
    <scope>NUCLEOTIDE SEQUENCE [LARGE SCALE GENOMIC DNA]</scope>
</reference>
<dbReference type="Pfam" id="PF22599">
    <property type="entry name" value="SecDF_P1_head"/>
    <property type="match status" value="1"/>
</dbReference>
<accession>A0A1G2CMC4</accession>
<evidence type="ECO:0000313" key="13">
    <source>
        <dbReference type="EMBL" id="OGZ02387.1"/>
    </source>
</evidence>
<feature type="domain" description="Protein translocase subunit SecDF P1" evidence="11">
    <location>
        <begin position="73"/>
        <end position="131"/>
    </location>
</feature>
<feature type="transmembrane region" description="Helical" evidence="9">
    <location>
        <begin position="288"/>
        <end position="307"/>
    </location>
</feature>
<comment type="caution">
    <text evidence="13">The sequence shown here is derived from an EMBL/GenBank/DDBJ whole genome shotgun (WGS) entry which is preliminary data.</text>
</comment>
<evidence type="ECO:0000256" key="7">
    <source>
        <dbReference type="ARBA" id="ARBA00023010"/>
    </source>
</evidence>
<feature type="domain" description="SecDF P1 head subdomain" evidence="12">
    <location>
        <begin position="141"/>
        <end position="238"/>
    </location>
</feature>
<dbReference type="InterPro" id="IPR055344">
    <property type="entry name" value="SecD_SecF_C_bact"/>
</dbReference>
<gene>
    <name evidence="9" type="primary">secD</name>
    <name evidence="13" type="ORF">A2390_02125</name>
</gene>
<feature type="domain" description="Protein export membrane protein SecD/SecF C-terminal" evidence="10">
    <location>
        <begin position="241"/>
        <end position="410"/>
    </location>
</feature>
<evidence type="ECO:0000256" key="2">
    <source>
        <dbReference type="ARBA" id="ARBA00022448"/>
    </source>
</evidence>
<evidence type="ECO:0000256" key="5">
    <source>
        <dbReference type="ARBA" id="ARBA00022927"/>
    </source>
</evidence>
<dbReference type="PANTHER" id="PTHR30081:SF1">
    <property type="entry name" value="PROTEIN TRANSLOCASE SUBUNIT SECD"/>
    <property type="match status" value="1"/>
</dbReference>
<feature type="transmembrane region" description="Helical" evidence="9">
    <location>
        <begin position="313"/>
        <end position="331"/>
    </location>
</feature>
<keyword evidence="2 9" id="KW-0813">Transport</keyword>
<dbReference type="GO" id="GO:0006605">
    <property type="term" value="P:protein targeting"/>
    <property type="evidence" value="ECO:0007669"/>
    <property type="project" value="UniProtKB-UniRule"/>
</dbReference>
<protein>
    <recommendedName>
        <fullName evidence="9">Protein translocase subunit SecD</fullName>
    </recommendedName>
</protein>
<evidence type="ECO:0000256" key="4">
    <source>
        <dbReference type="ARBA" id="ARBA00022692"/>
    </source>
</evidence>
<keyword evidence="6 9" id="KW-1133">Transmembrane helix</keyword>
<comment type="function">
    <text evidence="9">Part of the Sec protein translocase complex. Interacts with the SecYEG preprotein conducting channel. SecDF uses the proton motive force (PMF) to complete protein translocation after the ATP-dependent function of SecA.</text>
</comment>
<dbReference type="Gene3D" id="3.30.1360.200">
    <property type="match status" value="1"/>
</dbReference>
<evidence type="ECO:0000256" key="6">
    <source>
        <dbReference type="ARBA" id="ARBA00022989"/>
    </source>
</evidence>
<name>A0A1G2CMC4_9BACT</name>
<dbReference type="InterPro" id="IPR001036">
    <property type="entry name" value="Acrflvin-R"/>
</dbReference>
<dbReference type="GO" id="GO:0015450">
    <property type="term" value="F:protein-transporting ATPase activity"/>
    <property type="evidence" value="ECO:0007669"/>
    <property type="project" value="InterPro"/>
</dbReference>
<evidence type="ECO:0000256" key="9">
    <source>
        <dbReference type="HAMAP-Rule" id="MF_01463"/>
    </source>
</evidence>
<dbReference type="EMBL" id="MHLE01000034">
    <property type="protein sequence ID" value="OGZ02387.1"/>
    <property type="molecule type" value="Genomic_DNA"/>
</dbReference>
<dbReference type="Pfam" id="PF21760">
    <property type="entry name" value="SecD_1st"/>
    <property type="match status" value="1"/>
</dbReference>
<comment type="subunit">
    <text evidence="9">Forms a complex with SecF. Part of the essential Sec protein translocation apparatus which comprises SecA, SecYEG and auxiliary proteins SecDF. Other proteins may also be involved.</text>
</comment>
<evidence type="ECO:0000256" key="1">
    <source>
        <dbReference type="ARBA" id="ARBA00004651"/>
    </source>
</evidence>
<comment type="subcellular location">
    <subcellularLocation>
        <location evidence="1 9">Cell membrane</location>
        <topology evidence="1 9">Multi-pass membrane protein</topology>
    </subcellularLocation>
</comment>
<keyword evidence="4 9" id="KW-0812">Transmembrane</keyword>
<evidence type="ECO:0000259" key="11">
    <source>
        <dbReference type="Pfam" id="PF21760"/>
    </source>
</evidence>
<dbReference type="Proteomes" id="UP000178599">
    <property type="component" value="Unassembled WGS sequence"/>
</dbReference>
<dbReference type="NCBIfam" id="TIGR01129">
    <property type="entry name" value="secD"/>
    <property type="match status" value="1"/>
</dbReference>
<keyword evidence="5 9" id="KW-0653">Protein transport</keyword>
<dbReference type="GO" id="GO:0065002">
    <property type="term" value="P:intracellular protein transmembrane transport"/>
    <property type="evidence" value="ECO:0007669"/>
    <property type="project" value="UniProtKB-UniRule"/>
</dbReference>
<dbReference type="GO" id="GO:0043952">
    <property type="term" value="P:protein transport by the Sec complex"/>
    <property type="evidence" value="ECO:0007669"/>
    <property type="project" value="UniProtKB-UniRule"/>
</dbReference>
<dbReference type="Pfam" id="PF02355">
    <property type="entry name" value="SecD_SecF_C"/>
    <property type="match status" value="1"/>
</dbReference>
<dbReference type="GO" id="GO:0005886">
    <property type="term" value="C:plasma membrane"/>
    <property type="evidence" value="ECO:0007669"/>
    <property type="project" value="UniProtKB-SubCell"/>
</dbReference>
<keyword evidence="8 9" id="KW-0472">Membrane</keyword>
<evidence type="ECO:0000259" key="12">
    <source>
        <dbReference type="Pfam" id="PF22599"/>
    </source>
</evidence>
<dbReference type="Gene3D" id="3.30.70.3400">
    <property type="match status" value="1"/>
</dbReference>
<feature type="transmembrane region" description="Helical" evidence="9">
    <location>
        <begin position="260"/>
        <end position="281"/>
    </location>
</feature>
<keyword evidence="3 9" id="KW-1003">Cell membrane</keyword>
<feature type="transmembrane region" description="Helical" evidence="9">
    <location>
        <begin position="384"/>
        <end position="407"/>
    </location>
</feature>
<evidence type="ECO:0000313" key="14">
    <source>
        <dbReference type="Proteomes" id="UP000178599"/>
    </source>
</evidence>